<dbReference type="Proteomes" id="UP000318585">
    <property type="component" value="Unassembled WGS sequence"/>
</dbReference>
<sequence length="396" mass="45163">MENVLFITWDGPQTTYMEGLFMPILSQVQSQSQYKFHIVQFTWGTAERIEITQKSAQDLNLIYTSKAIVRKPFAILGTLFTLYKGILFLKKYIKKNNITIVMPRSTMPALMVNRMSKQNFKVVFDADGLPLEERIDFSGLSPNSKQYQFLKKEESKMLQRADGVLTRSHKAINIHSQTVGYKNSNKFSVVLNGRNTDFFKPNSAKRENMRKELRVPNQTKVLIYCGSLGGQYGWDEMMAIFRQYQEKKANAIFLILTVNKEFANERIPDDLAVSIIVKTVPFTEIPNYLSAADIAFAIREPQFSMQGIAPIKLGEYLLMGIPTIASVGIGDTEQILNSVPNCLLYDHQNPNRINLAVNFIESLGETNFKEIRKQAIPFFSIKKSAESYCNALDKLR</sequence>
<name>A0A553CK72_9FLAO</name>
<dbReference type="EMBL" id="VJZR01000007">
    <property type="protein sequence ID" value="TRX20891.1"/>
    <property type="molecule type" value="Genomic_DNA"/>
</dbReference>
<keyword evidence="1" id="KW-0808">Transferase</keyword>
<dbReference type="OrthoDB" id="1220440at2"/>
<dbReference type="SUPFAM" id="SSF53756">
    <property type="entry name" value="UDP-Glycosyltransferase/glycogen phosphorylase"/>
    <property type="match status" value="1"/>
</dbReference>
<dbReference type="Gene3D" id="3.40.50.2000">
    <property type="entry name" value="Glycogen Phosphorylase B"/>
    <property type="match status" value="2"/>
</dbReference>
<dbReference type="AlphaFoldDB" id="A0A553CK72"/>
<dbReference type="RefSeq" id="WP_144071511.1">
    <property type="nucleotide sequence ID" value="NZ_VJZR01000007.1"/>
</dbReference>
<accession>A0A553CK72</accession>
<keyword evidence="2" id="KW-1185">Reference proteome</keyword>
<dbReference type="GO" id="GO:0016740">
    <property type="term" value="F:transferase activity"/>
    <property type="evidence" value="ECO:0007669"/>
    <property type="project" value="UniProtKB-KW"/>
</dbReference>
<evidence type="ECO:0000313" key="2">
    <source>
        <dbReference type="Proteomes" id="UP000318585"/>
    </source>
</evidence>
<evidence type="ECO:0000313" key="1">
    <source>
        <dbReference type="EMBL" id="TRX20891.1"/>
    </source>
</evidence>
<comment type="caution">
    <text evidence="1">The sequence shown here is derived from an EMBL/GenBank/DDBJ whole genome shotgun (WGS) entry which is preliminary data.</text>
</comment>
<proteinExistence type="predicted"/>
<organism evidence="1 2">
    <name type="scientific">Flavobacterium franklandianum</name>
    <dbReference type="NCBI Taxonomy" id="2594430"/>
    <lineage>
        <taxon>Bacteria</taxon>
        <taxon>Pseudomonadati</taxon>
        <taxon>Bacteroidota</taxon>
        <taxon>Flavobacteriia</taxon>
        <taxon>Flavobacteriales</taxon>
        <taxon>Flavobacteriaceae</taxon>
        <taxon>Flavobacterium</taxon>
    </lineage>
</organism>
<reference evidence="1 2" key="1">
    <citation type="submission" date="2019-07" db="EMBL/GenBank/DDBJ databases">
        <title>Novel species of Flavobacterium.</title>
        <authorList>
            <person name="Liu Q."/>
            <person name="Xin Y.-H."/>
        </authorList>
    </citation>
    <scope>NUCLEOTIDE SEQUENCE [LARGE SCALE GENOMIC DNA]</scope>
    <source>
        <strain evidence="1 2">LB3P56</strain>
    </source>
</reference>
<gene>
    <name evidence="1" type="ORF">FNW17_09485</name>
</gene>
<protein>
    <submittedName>
        <fullName evidence="1">Glycosyltransferase family 4 protein</fullName>
    </submittedName>
</protein>